<dbReference type="InterPro" id="IPR050951">
    <property type="entry name" value="Retrovirus_Pol_polyprotein"/>
</dbReference>
<dbReference type="Gene3D" id="3.30.70.270">
    <property type="match status" value="1"/>
</dbReference>
<name>A0AAE1KYC4_PETCI</name>
<dbReference type="PANTHER" id="PTHR37984:SF5">
    <property type="entry name" value="PROTEIN NYNRIN-LIKE"/>
    <property type="match status" value="1"/>
</dbReference>
<accession>A0AAE1KYC4</accession>
<comment type="caution">
    <text evidence="3">The sequence shown here is derived from an EMBL/GenBank/DDBJ whole genome shotgun (WGS) entry which is preliminary data.</text>
</comment>
<dbReference type="Pfam" id="PF00078">
    <property type="entry name" value="RVT_1"/>
    <property type="match status" value="1"/>
</dbReference>
<dbReference type="PANTHER" id="PTHR37984">
    <property type="entry name" value="PROTEIN CBG26694"/>
    <property type="match status" value="1"/>
</dbReference>
<dbReference type="Proteomes" id="UP001286313">
    <property type="component" value="Unassembled WGS sequence"/>
</dbReference>
<dbReference type="AlphaFoldDB" id="A0AAE1KYC4"/>
<protein>
    <recommendedName>
        <fullName evidence="2">Reverse transcriptase domain-containing protein</fullName>
    </recommendedName>
</protein>
<dbReference type="Gene3D" id="3.60.10.10">
    <property type="entry name" value="Endonuclease/exonuclease/phosphatase"/>
    <property type="match status" value="1"/>
</dbReference>
<proteinExistence type="predicted"/>
<keyword evidence="1" id="KW-0175">Coiled coil</keyword>
<reference evidence="3" key="1">
    <citation type="submission" date="2023-10" db="EMBL/GenBank/DDBJ databases">
        <title>Genome assemblies of two species of porcelain crab, Petrolisthes cinctipes and Petrolisthes manimaculis (Anomura: Porcellanidae).</title>
        <authorList>
            <person name="Angst P."/>
        </authorList>
    </citation>
    <scope>NUCLEOTIDE SEQUENCE</scope>
    <source>
        <strain evidence="3">PB745_01</strain>
        <tissue evidence="3">Gill</tissue>
    </source>
</reference>
<keyword evidence="4" id="KW-1185">Reference proteome</keyword>
<gene>
    <name evidence="3" type="ORF">Pcinc_006065</name>
</gene>
<dbReference type="InterPro" id="IPR043502">
    <property type="entry name" value="DNA/RNA_pol_sf"/>
</dbReference>
<evidence type="ECO:0000313" key="3">
    <source>
        <dbReference type="EMBL" id="KAK3889911.1"/>
    </source>
</evidence>
<feature type="domain" description="Reverse transcriptase" evidence="2">
    <location>
        <begin position="345"/>
        <end position="417"/>
    </location>
</feature>
<feature type="coiled-coil region" evidence="1">
    <location>
        <begin position="163"/>
        <end position="218"/>
    </location>
</feature>
<dbReference type="GO" id="GO:0071897">
    <property type="term" value="P:DNA biosynthetic process"/>
    <property type="evidence" value="ECO:0007669"/>
    <property type="project" value="UniProtKB-ARBA"/>
</dbReference>
<sequence>MGVRNQEWESVVDFAVAFDMAILNTFFTKSSYRTYRNGPRESQIHFLLYRRDNIREVEDCKVLQGESVGAQHSPLVVRLVVRTRRTGVERGEPRIKWWKLKDEVVRQEFKRKALQRIEKAEGVDQWWKRNSEVIKSTAEEVLGKASGKKPRNGKESWWWCPNCKEKIEKKNEMKKAYDKERTEERKAMWKDANKEAKNAVAQARAAALQDMYEELETKEGQKRIFKLAKERNRSTKDLTSIRQIKDENGSVLTDPGKIRRRWREYYEELLNQENPRIRRGGGVGMEGEVVPISKAEVREALKKMKNGKGVGPDQIPADVWKSLGEEGIRLLTEFLNMVMKEEIIPNEWRDSFMGSALSPYLFILLMDVLVEELTKEAPWSMLFADDIVLVSESREELQERLELWRGLLEDYGLKVEHQIKIKPGTYPVYVPAYRLPHSQREPVEKAVQEMLQEGVIEPSSSPWNAPLFLVPKKDGGWRPVIDFRKVNEATEPDRCPWPVLKDLLQNLGGYNTLFSSLDLISGSCLPYDSATLRNDKPTASVPHISLPYDSATLRNDKLIASILHTSLTFDSATLGKELQSEAFWSKILYALESGDEHDLPTNLQIPLDNLQLRDGILIRELNTPTETISQVVIPDTLRQQVLQLIHNVPTAGHPGRDKSLE</sequence>
<dbReference type="InterPro" id="IPR036691">
    <property type="entry name" value="Endo/exonu/phosph_ase_sf"/>
</dbReference>
<dbReference type="SUPFAM" id="SSF56672">
    <property type="entry name" value="DNA/RNA polymerases"/>
    <property type="match status" value="2"/>
</dbReference>
<dbReference type="InterPro" id="IPR000477">
    <property type="entry name" value="RT_dom"/>
</dbReference>
<dbReference type="Gene3D" id="3.10.10.10">
    <property type="entry name" value="HIV Type 1 Reverse Transcriptase, subunit A, domain 1"/>
    <property type="match status" value="1"/>
</dbReference>
<evidence type="ECO:0000313" key="4">
    <source>
        <dbReference type="Proteomes" id="UP001286313"/>
    </source>
</evidence>
<dbReference type="InterPro" id="IPR043128">
    <property type="entry name" value="Rev_trsase/Diguanyl_cyclase"/>
</dbReference>
<evidence type="ECO:0000259" key="2">
    <source>
        <dbReference type="Pfam" id="PF00078"/>
    </source>
</evidence>
<evidence type="ECO:0000256" key="1">
    <source>
        <dbReference type="SAM" id="Coils"/>
    </source>
</evidence>
<dbReference type="EMBL" id="JAWQEG010000453">
    <property type="protein sequence ID" value="KAK3889911.1"/>
    <property type="molecule type" value="Genomic_DNA"/>
</dbReference>
<organism evidence="3 4">
    <name type="scientific">Petrolisthes cinctipes</name>
    <name type="common">Flat porcelain crab</name>
    <dbReference type="NCBI Taxonomy" id="88211"/>
    <lineage>
        <taxon>Eukaryota</taxon>
        <taxon>Metazoa</taxon>
        <taxon>Ecdysozoa</taxon>
        <taxon>Arthropoda</taxon>
        <taxon>Crustacea</taxon>
        <taxon>Multicrustacea</taxon>
        <taxon>Malacostraca</taxon>
        <taxon>Eumalacostraca</taxon>
        <taxon>Eucarida</taxon>
        <taxon>Decapoda</taxon>
        <taxon>Pleocyemata</taxon>
        <taxon>Anomura</taxon>
        <taxon>Galatheoidea</taxon>
        <taxon>Porcellanidae</taxon>
        <taxon>Petrolisthes</taxon>
    </lineage>
</organism>